<dbReference type="AlphaFoldDB" id="A0A967AS18"/>
<accession>A0A967AS18</accession>
<proteinExistence type="predicted"/>
<reference evidence="1" key="1">
    <citation type="submission" date="2019-07" db="EMBL/GenBank/DDBJ databases">
        <authorList>
            <person name="De-Chao Zhang Q."/>
        </authorList>
    </citation>
    <scope>NUCLEOTIDE SEQUENCE</scope>
    <source>
        <strain evidence="1">TP-CH-4</strain>
    </source>
</reference>
<sequence length="330" mass="37283">MKLSRTLLLVALIVFFSCKEGKRQDYLPSSIGPINSLAVVMDDALWKGEVGDKVREHFAAPVLALTLNEPKFSINHFPPKSFTGTTRSSRSVLYVMKDTLDIAHIKTDLYATPQKIGVIKGRNNEELIENIEMKADEMINAFKTVEIEEKQKRFLKSLNKEGVMKETFGVSMDIPSIYKVGRQEDNFVWLDRQILKGTSNIIAYTVPADFFKSDSTLVRDIVRMRDSIGELYIPGPDNPGKITHMRTEPAFAPHVFATKIDGKGAVEVRGIWDIKNYPMAGPFLTYIINDEKNDRKMVIEGFVFAPAAEKRDDMFELEAILKTIDLEVGN</sequence>
<name>A0A967AS18_9FLAO</name>
<reference evidence="1" key="2">
    <citation type="submission" date="2020-03" db="EMBL/GenBank/DDBJ databases">
        <title>Flavobacteriaceae bacterium strain TP-CH-4, a member of the family Flavobacteriaceae isolated from a deep-sea seamount.</title>
        <authorList>
            <person name="Zhang D.-C."/>
        </authorList>
    </citation>
    <scope>NUCLEOTIDE SEQUENCE</scope>
    <source>
        <strain evidence="1">TP-CH-4</strain>
    </source>
</reference>
<gene>
    <name evidence="1" type="ORF">FK220_006920</name>
</gene>
<evidence type="ECO:0000313" key="2">
    <source>
        <dbReference type="Proteomes" id="UP000707206"/>
    </source>
</evidence>
<dbReference type="PROSITE" id="PS51257">
    <property type="entry name" value="PROKAR_LIPOPROTEIN"/>
    <property type="match status" value="1"/>
</dbReference>
<dbReference type="Proteomes" id="UP000707206">
    <property type="component" value="Unassembled WGS sequence"/>
</dbReference>
<dbReference type="InterPro" id="IPR032286">
    <property type="entry name" value="DUF4837"/>
</dbReference>
<keyword evidence="2" id="KW-1185">Reference proteome</keyword>
<comment type="caution">
    <text evidence="1">The sequence shown here is derived from an EMBL/GenBank/DDBJ whole genome shotgun (WGS) entry which is preliminary data.</text>
</comment>
<organism evidence="1 2">
    <name type="scientific">Pelagihabitans pacificus</name>
    <dbReference type="NCBI Taxonomy" id="2696054"/>
    <lineage>
        <taxon>Bacteria</taxon>
        <taxon>Pseudomonadati</taxon>
        <taxon>Bacteroidota</taxon>
        <taxon>Flavobacteriia</taxon>
        <taxon>Flavobacteriales</taxon>
        <taxon>Flavobacteriaceae</taxon>
        <taxon>Pelagihabitans</taxon>
    </lineage>
</organism>
<dbReference type="EMBL" id="VIKU02000001">
    <property type="protein sequence ID" value="NHF59064.1"/>
    <property type="molecule type" value="Genomic_DNA"/>
</dbReference>
<protein>
    <submittedName>
        <fullName evidence="1">DUF4837 family protein</fullName>
    </submittedName>
</protein>
<evidence type="ECO:0000313" key="1">
    <source>
        <dbReference type="EMBL" id="NHF59064.1"/>
    </source>
</evidence>
<dbReference type="RefSeq" id="WP_152573517.1">
    <property type="nucleotide sequence ID" value="NZ_VIKU02000001.1"/>
</dbReference>
<dbReference type="Pfam" id="PF16125">
    <property type="entry name" value="DUF4837"/>
    <property type="match status" value="1"/>
</dbReference>